<reference evidence="1" key="1">
    <citation type="journal article" date="2002" name="Nature">
        <title>The genome sequence and structure of rice chromosome 1.</title>
        <authorList>
            <person name="Sasaki T."/>
            <person name="Matsumoto T."/>
            <person name="Yamamoto K."/>
            <person name="Sakata K."/>
            <person name="Baba T."/>
            <person name="Katayose Y."/>
            <person name="Wu J."/>
            <person name="Niimura Y."/>
            <person name="Cheng Z."/>
            <person name="Nagamura Y."/>
            <person name="Antonio B.A."/>
            <person name="Kanamori H."/>
            <person name="Hosokawa S."/>
            <person name="Masukawa M."/>
            <person name="Arikawa K."/>
            <person name="Chiden Y."/>
            <person name="Hayashi M."/>
            <person name="Okamoto M."/>
            <person name="Ando T."/>
            <person name="Aoki H."/>
            <person name="Arita K."/>
            <person name="Hamada M."/>
            <person name="Harada C."/>
            <person name="Hijishita S."/>
            <person name="Honda M."/>
            <person name="Ichikawa Y."/>
            <person name="Idonuma A."/>
            <person name="Iijima M."/>
            <person name="Ikeda M."/>
            <person name="Ikeno M."/>
            <person name="Itoh S."/>
            <person name="Itoh T."/>
            <person name="Itoh Y."/>
            <person name="Itoh Y."/>
            <person name="Iwabuchi A."/>
            <person name="Kamiya K."/>
            <person name="Karasawa W."/>
            <person name="Katagiri S."/>
            <person name="Kikuta A."/>
            <person name="Kobayashi N."/>
            <person name="Kono I."/>
            <person name="Machita K."/>
            <person name="Maehara T."/>
            <person name="Mizuno H."/>
            <person name="Mizubayashi T."/>
            <person name="Mukai Y."/>
            <person name="Nagasaki H."/>
            <person name="Nakashima M."/>
            <person name="Nakama Y."/>
            <person name="Nakamichi Y."/>
            <person name="Nakamura M."/>
            <person name="Namiki N."/>
            <person name="Negishi M."/>
            <person name="Ohta I."/>
            <person name="Ono N."/>
            <person name="Saji S."/>
            <person name="Sakai K."/>
            <person name="Shibata M."/>
            <person name="Shimokawa T."/>
            <person name="Shomura A."/>
            <person name="Song J."/>
            <person name="Takazaki Y."/>
            <person name="Terasawa K."/>
            <person name="Tsuji K."/>
            <person name="Waki K."/>
            <person name="Yamagata H."/>
            <person name="Yamane H."/>
            <person name="Yoshiki S."/>
            <person name="Yoshihara R."/>
            <person name="Yukawa K."/>
            <person name="Zhong H."/>
            <person name="Iwama H."/>
            <person name="Endo T."/>
            <person name="Ito H."/>
            <person name="Hahn J.H."/>
            <person name="Kim H.I."/>
            <person name="Eun M.Y."/>
            <person name="Yano M."/>
            <person name="Jiang J."/>
            <person name="Gojobori T."/>
        </authorList>
    </citation>
    <scope>NUCLEOTIDE SEQUENCE [LARGE SCALE GENOMIC DNA]</scope>
</reference>
<organism evidence="1">
    <name type="scientific">Oryza sativa subsp. japonica</name>
    <name type="common">Rice</name>
    <dbReference type="NCBI Taxonomy" id="39947"/>
    <lineage>
        <taxon>Eukaryota</taxon>
        <taxon>Viridiplantae</taxon>
        <taxon>Streptophyta</taxon>
        <taxon>Embryophyta</taxon>
        <taxon>Tracheophyta</taxon>
        <taxon>Spermatophyta</taxon>
        <taxon>Magnoliopsida</taxon>
        <taxon>Liliopsida</taxon>
        <taxon>Poales</taxon>
        <taxon>Poaceae</taxon>
        <taxon>BOP clade</taxon>
        <taxon>Oryzoideae</taxon>
        <taxon>Oryzeae</taxon>
        <taxon>Oryzinae</taxon>
        <taxon>Oryza</taxon>
        <taxon>Oryza sativa</taxon>
    </lineage>
</organism>
<name>Q5VP07_ORYSJ</name>
<dbReference type="Proteomes" id="UP000817658">
    <property type="component" value="Chromosome 1"/>
</dbReference>
<evidence type="ECO:0000313" key="1">
    <source>
        <dbReference type="EMBL" id="BAD68818.1"/>
    </source>
</evidence>
<sequence length="84" mass="9480">MADGVVPCCSSMVVSSTGWARWWRPRRMDADGKVNRDYDPDDFDCLCFLLPCPFDVDRVAALADGSWHCSVRLFWLCLDSSDGN</sequence>
<dbReference type="AlphaFoldDB" id="Q5VP07"/>
<dbReference type="EMBL" id="AP003853">
    <property type="protein sequence ID" value="BAD68818.1"/>
    <property type="molecule type" value="Genomic_DNA"/>
</dbReference>
<accession>Q5VP07</accession>
<gene>
    <name evidence="1" type="primary">OSJNBa0091E23.28</name>
</gene>
<protein>
    <submittedName>
        <fullName evidence="1">Uncharacterized protein</fullName>
    </submittedName>
</protein>
<proteinExistence type="predicted"/>